<dbReference type="EMBL" id="MFLU01000007">
    <property type="protein sequence ID" value="OGG75103.1"/>
    <property type="molecule type" value="Genomic_DNA"/>
</dbReference>
<evidence type="ECO:0000313" key="7">
    <source>
        <dbReference type="EMBL" id="OGG75103.1"/>
    </source>
</evidence>
<dbReference type="GO" id="GO:0000272">
    <property type="term" value="P:polysaccharide catabolic process"/>
    <property type="evidence" value="ECO:0007669"/>
    <property type="project" value="InterPro"/>
</dbReference>
<dbReference type="PROSITE" id="PS00018">
    <property type="entry name" value="EF_HAND_1"/>
    <property type="match status" value="1"/>
</dbReference>
<dbReference type="Gene3D" id="2.60.40.1120">
    <property type="entry name" value="Carboxypeptidase-like, regulatory domain"/>
    <property type="match status" value="4"/>
</dbReference>
<comment type="caution">
    <text evidence="7">The sequence shown here is derived from an EMBL/GenBank/DDBJ whole genome shotgun (WGS) entry which is preliminary data.</text>
</comment>
<protein>
    <recommendedName>
        <fullName evidence="9">Fibronectin type-III domain-containing protein</fullName>
    </recommendedName>
</protein>
<dbReference type="InterPro" id="IPR036116">
    <property type="entry name" value="FN3_sf"/>
</dbReference>
<dbReference type="InterPro" id="IPR003961">
    <property type="entry name" value="FN3_dom"/>
</dbReference>
<evidence type="ECO:0000256" key="4">
    <source>
        <dbReference type="SAM" id="MobiDB-lite"/>
    </source>
</evidence>
<feature type="domain" description="Dockerin" evidence="6">
    <location>
        <begin position="1417"/>
        <end position="1473"/>
    </location>
</feature>
<dbReference type="Gene3D" id="2.60.40.10">
    <property type="entry name" value="Immunoglobulins"/>
    <property type="match status" value="2"/>
</dbReference>
<evidence type="ECO:0000256" key="1">
    <source>
        <dbReference type="ARBA" id="ARBA00004613"/>
    </source>
</evidence>
<dbReference type="GO" id="GO:0030246">
    <property type="term" value="F:carbohydrate binding"/>
    <property type="evidence" value="ECO:0007669"/>
    <property type="project" value="InterPro"/>
</dbReference>
<dbReference type="PROSITE" id="PS51766">
    <property type="entry name" value="DOCKERIN"/>
    <property type="match status" value="1"/>
</dbReference>
<dbReference type="SUPFAM" id="SSF49452">
    <property type="entry name" value="Starch-binding domain-like"/>
    <property type="match status" value="2"/>
</dbReference>
<dbReference type="InterPro" id="IPR016134">
    <property type="entry name" value="Dockerin_dom"/>
</dbReference>
<dbReference type="Pfam" id="PF00404">
    <property type="entry name" value="Dockerin_1"/>
    <property type="match status" value="1"/>
</dbReference>
<evidence type="ECO:0000259" key="6">
    <source>
        <dbReference type="PROSITE" id="PS51766"/>
    </source>
</evidence>
<dbReference type="SUPFAM" id="SSF117074">
    <property type="entry name" value="Hypothetical protein PA1324"/>
    <property type="match status" value="1"/>
</dbReference>
<organism evidence="7 8">
    <name type="scientific">Candidatus Kaiserbacteria bacterium RIFCSPLOWO2_01_FULL_50_24</name>
    <dbReference type="NCBI Taxonomy" id="1798507"/>
    <lineage>
        <taxon>Bacteria</taxon>
        <taxon>Candidatus Kaiseribacteriota</taxon>
    </lineage>
</organism>
<evidence type="ECO:0000256" key="3">
    <source>
        <dbReference type="ARBA" id="ARBA00022729"/>
    </source>
</evidence>
<feature type="compositionally biased region" description="Polar residues" evidence="4">
    <location>
        <begin position="1151"/>
        <end position="1171"/>
    </location>
</feature>
<dbReference type="InterPro" id="IPR033764">
    <property type="entry name" value="Sdr_B"/>
</dbReference>
<dbReference type="GO" id="GO:0005576">
    <property type="term" value="C:extracellular region"/>
    <property type="evidence" value="ECO:0007669"/>
    <property type="project" value="UniProtKB-SubCell"/>
</dbReference>
<dbReference type="Pfam" id="PF17210">
    <property type="entry name" value="SdrD_B"/>
    <property type="match status" value="1"/>
</dbReference>
<dbReference type="InterPro" id="IPR013783">
    <property type="entry name" value="Ig-like_fold"/>
</dbReference>
<dbReference type="InterPro" id="IPR018247">
    <property type="entry name" value="EF_Hand_1_Ca_BS"/>
</dbReference>
<feature type="region of interest" description="Disordered" evidence="4">
    <location>
        <begin position="1207"/>
        <end position="1226"/>
    </location>
</feature>
<evidence type="ECO:0000313" key="8">
    <source>
        <dbReference type="Proteomes" id="UP000178587"/>
    </source>
</evidence>
<accession>A0A1F6EN67</accession>
<gene>
    <name evidence="7" type="ORF">A3A34_01965</name>
</gene>
<feature type="domain" description="Fibronectin type-III" evidence="5">
    <location>
        <begin position="1118"/>
        <end position="1211"/>
    </location>
</feature>
<feature type="compositionally biased region" description="Low complexity" evidence="4">
    <location>
        <begin position="1207"/>
        <end position="1219"/>
    </location>
</feature>
<dbReference type="PROSITE" id="PS50853">
    <property type="entry name" value="FN3"/>
    <property type="match status" value="1"/>
</dbReference>
<dbReference type="STRING" id="1798507.A3A34_01965"/>
<dbReference type="SUPFAM" id="SSF63446">
    <property type="entry name" value="Type I dockerin domain"/>
    <property type="match status" value="1"/>
</dbReference>
<keyword evidence="3" id="KW-0732">Signal</keyword>
<evidence type="ECO:0000259" key="5">
    <source>
        <dbReference type="PROSITE" id="PS50853"/>
    </source>
</evidence>
<keyword evidence="2" id="KW-0964">Secreted</keyword>
<reference evidence="7 8" key="1">
    <citation type="journal article" date="2016" name="Nat. Commun.">
        <title>Thousands of microbial genomes shed light on interconnected biogeochemical processes in an aquifer system.</title>
        <authorList>
            <person name="Anantharaman K."/>
            <person name="Brown C.T."/>
            <person name="Hug L.A."/>
            <person name="Sharon I."/>
            <person name="Castelle C.J."/>
            <person name="Probst A.J."/>
            <person name="Thomas B.C."/>
            <person name="Singh A."/>
            <person name="Wilkins M.J."/>
            <person name="Karaoz U."/>
            <person name="Brodie E.L."/>
            <person name="Williams K.H."/>
            <person name="Hubbard S.S."/>
            <person name="Banfield J.F."/>
        </authorList>
    </citation>
    <scope>NUCLEOTIDE SEQUENCE [LARGE SCALE GENOMIC DNA]</scope>
</reference>
<name>A0A1F6EN67_9BACT</name>
<proteinExistence type="predicted"/>
<dbReference type="GO" id="GO:0004553">
    <property type="term" value="F:hydrolase activity, hydrolyzing O-glycosyl compounds"/>
    <property type="evidence" value="ECO:0007669"/>
    <property type="project" value="InterPro"/>
</dbReference>
<evidence type="ECO:0000256" key="2">
    <source>
        <dbReference type="ARBA" id="ARBA00022525"/>
    </source>
</evidence>
<dbReference type="SMART" id="SM00060">
    <property type="entry name" value="FN3"/>
    <property type="match status" value="1"/>
</dbReference>
<dbReference type="Proteomes" id="UP000178587">
    <property type="component" value="Unassembled WGS sequence"/>
</dbReference>
<dbReference type="SUPFAM" id="SSF49464">
    <property type="entry name" value="Carboxypeptidase regulatory domain-like"/>
    <property type="match status" value="2"/>
</dbReference>
<dbReference type="SUPFAM" id="SSF49265">
    <property type="entry name" value="Fibronectin type III"/>
    <property type="match status" value="1"/>
</dbReference>
<dbReference type="InterPro" id="IPR013784">
    <property type="entry name" value="Carb-bd-like_fold"/>
</dbReference>
<dbReference type="InterPro" id="IPR008969">
    <property type="entry name" value="CarboxyPept-like_regulatory"/>
</dbReference>
<comment type="subcellular location">
    <subcellularLocation>
        <location evidence="1">Secreted</location>
    </subcellularLocation>
</comment>
<dbReference type="InterPro" id="IPR036439">
    <property type="entry name" value="Dockerin_dom_sf"/>
</dbReference>
<dbReference type="InterPro" id="IPR002105">
    <property type="entry name" value="Dockerin_1_rpt"/>
</dbReference>
<evidence type="ECO:0008006" key="9">
    <source>
        <dbReference type="Google" id="ProtNLM"/>
    </source>
</evidence>
<dbReference type="Gene3D" id="1.10.1330.10">
    <property type="entry name" value="Dockerin domain"/>
    <property type="match status" value="1"/>
</dbReference>
<dbReference type="Pfam" id="PF00041">
    <property type="entry name" value="fn3"/>
    <property type="match status" value="1"/>
</dbReference>
<dbReference type="CDD" id="cd00063">
    <property type="entry name" value="FN3"/>
    <property type="match status" value="1"/>
</dbReference>
<feature type="region of interest" description="Disordered" evidence="4">
    <location>
        <begin position="1151"/>
        <end position="1173"/>
    </location>
</feature>
<dbReference type="Pfam" id="PF13620">
    <property type="entry name" value="CarboxypepD_reg"/>
    <property type="match status" value="1"/>
</dbReference>
<sequence length="1473" mass="150335">MCTNFLQYVQHIRAWPLAMLVFLFVPVTAFSATTVLTVTIGAETSSVDYYTEGVNPTSVFPRLAQTSATTMYEVKFPVNVSIPSGGKIVILFPVGFSFASLCQTPITSVENDDINGFSAGVVSIASISCNSSTRIISITTGGATVAVGDRVRFFIQDVVNSVQARDYTTAGYMTTIETQNTSGAFLESKSSQPFFLAQAGTQIISGTAFDDNGSGLFGFANDGIKNGSEPGVSGVRACLRGASGVFCSVTDTNGLYNFGNLSNGTYHIDIPSLVSGNFVGGPFFRDVVLSGGQNATGINFALQSSNRSVTVNISGIPSGTNLDVFAFSPTSIEFGGTIVREVLWDGNSGRTAVLPLLDGSWEIGVRSWMPKDPSMMTAQVPMQVNFVVPQPQQIQISGTGTYTISFALTAANNIIKGKVKDGSENAIPNVFMQVTASSGSSEGASRGQSLNDGTFELRVRNGAYKIIATMPGMPSSNEVEVTVNNDSGNVATDSNSTADVYIGGTLVTNDGDNGSDNLVLKISKGSRSISGKVLDESGNAIPYAHIGAQKLDASSNPTGSVVGSPTDASGNFTVYVSDGTWKLQGYAPGYGELSSLTVTVSGSNQTGKNLQASAASFGTITGRVTKSGSAVVGAFVSAHGSSGGNMTVTDASGDYSLKVKAGSGYTVEGFMQGSGPTSQITGVTVTAGATASGKNLTLSTPGTIRVTISGVSDAFVNALDSSGRGNGTASNPTSGIYDINVPAGTYIVTAQSSSHGPIGSETGVVVSGGATTNVSFSPSTVYTVSGNVQSSSSICKNSASVLLSDATKGRKIVVTADSAGAYSLSVPNGNYQISASKPGCIDTAAPSSLLVNGSNVSSGTARTLAVADATVSGSVTLSGSNVSASTRVIAKNSNGIYAFASVDTSAGSGTNYTLNLNAGSWTVWARSDGYTSSEQTTSVSSGGSGTLNITLSALSGYSISDSKSSLITPSQGGTVRNTEIGSNFQMQIPAGVFGNSSDSNSVSTRVTSAVITETPTGKVVGGKGIEITSQDSSGQSVTSLSSSSGTGVTITVPYEESDVTTLGGDESKLVLASWSEDKQEWDPLSTTVDATNNTLTAIATHFSIFAPIVPTGGGAPSIPSGLSASAVSSSQINLSWTASDDATSYDIYRDTSSSGSFTRVGSEPTVSSGDTTAYADTGLSAGTTYYYKISALNASGESAVSSAVSAKTSDASSSSSNSSSGGGGGGGGIVSAPATSAVFSGKAYPGSTVTLLKDAQIAAMTISGQDAKFQINLSGLSGGSYIFSVYSEDKNGIRSSLLTFPVSVTSGTTANITGIFIAPTIAVDKSEVKRGESIAIFGQSAPKADITVAIGSEEEFFGKTTADQDGAYLYNFDTAKLESGQHLAKSKTAQDGEISSFSKAVAFLVGKKNVLAPVQEKTIVKGDLNGDRKVNLVDFSVAAYWYKRANPPASVDVNGDGKVNLVDFSIMAFHWTG</sequence>
<dbReference type="CDD" id="cd14256">
    <property type="entry name" value="Dockerin_I"/>
    <property type="match status" value="1"/>
</dbReference>